<keyword evidence="8 15" id="KW-0812">Transmembrane</keyword>
<dbReference type="Pfam" id="PF02518">
    <property type="entry name" value="HATPase_c"/>
    <property type="match status" value="1"/>
</dbReference>
<dbReference type="Proteomes" id="UP000216429">
    <property type="component" value="Unassembled WGS sequence"/>
</dbReference>
<dbReference type="CDD" id="cd00082">
    <property type="entry name" value="HisKA"/>
    <property type="match status" value="1"/>
</dbReference>
<dbReference type="Pfam" id="PF00672">
    <property type="entry name" value="HAMP"/>
    <property type="match status" value="1"/>
</dbReference>
<dbReference type="EMBL" id="NEVU01000003">
    <property type="protein sequence ID" value="OZI71875.1"/>
    <property type="molecule type" value="Genomic_DNA"/>
</dbReference>
<comment type="subcellular location">
    <subcellularLocation>
        <location evidence="2">Cell inner membrane</location>
        <topology evidence="2">Multi-pass membrane protein</topology>
    </subcellularLocation>
</comment>
<sequence length="447" mass="49384">MLALWLVAMLAAHLIAVLMMSWWRMDNNTIHPMSARTIETRILSAYRIATRSPNDTRLLDDVSLPDSRFTLAGASRDDGSGMNAQEQALADTLRKTLALAPGSAVNVHLHHADAGMGGHDNRSWLEKMLKSTKIWALSVEVALPDGKWLRSEHMPTIMPAHWSRVLSFSLLVGMLPTALIALLFGRRIMRPLRKLTEASRRVSRGEHVILPPSNGLDSVRDITRAFNDMQENLLRFVQGRTRMIAAIGHDLRTPLTSLRIRAELVDDDALREAMVRTLDDMKVIVEGTLQFARDDAQQEATQEVPLQALISDVVAEQRLHGHQVEPRFLADSAALHYRCRPVHLKRALNNLIDNGARHGSVALTVSCDPARQKLRIDVADNGPGIPPDKLEQVFEPFVRLDQARSQTTGGAGLGLAIARSCCRAHGGDVTLQNRPEGGLSAVIELPI</sequence>
<keyword evidence="5" id="KW-0997">Cell inner membrane</keyword>
<dbReference type="GO" id="GO:0005886">
    <property type="term" value="C:plasma membrane"/>
    <property type="evidence" value="ECO:0007669"/>
    <property type="project" value="UniProtKB-SubCell"/>
</dbReference>
<keyword evidence="4" id="KW-1003">Cell membrane</keyword>
<feature type="domain" description="HAMP" evidence="17">
    <location>
        <begin position="186"/>
        <end position="238"/>
    </location>
</feature>
<evidence type="ECO:0000256" key="7">
    <source>
        <dbReference type="ARBA" id="ARBA00022679"/>
    </source>
</evidence>
<dbReference type="InterPro" id="IPR050980">
    <property type="entry name" value="2C_sensor_his_kinase"/>
</dbReference>
<dbReference type="SUPFAM" id="SSF47384">
    <property type="entry name" value="Homodimeric domain of signal transducing histidine kinase"/>
    <property type="match status" value="1"/>
</dbReference>
<evidence type="ECO:0000259" key="16">
    <source>
        <dbReference type="PROSITE" id="PS50109"/>
    </source>
</evidence>
<keyword evidence="14 15" id="KW-0472">Membrane</keyword>
<evidence type="ECO:0000256" key="2">
    <source>
        <dbReference type="ARBA" id="ARBA00004429"/>
    </source>
</evidence>
<dbReference type="InterPro" id="IPR003660">
    <property type="entry name" value="HAMP_dom"/>
</dbReference>
<reference evidence="19" key="1">
    <citation type="submission" date="2017-05" db="EMBL/GenBank/DDBJ databases">
        <title>Complete and WGS of Bordetella genogroups.</title>
        <authorList>
            <person name="Spilker T."/>
            <person name="Lipuma J."/>
        </authorList>
    </citation>
    <scope>NUCLEOTIDE SEQUENCE [LARGE SCALE GENOMIC DNA]</scope>
    <source>
        <strain evidence="19">AU6712</strain>
    </source>
</reference>
<dbReference type="InterPro" id="IPR036097">
    <property type="entry name" value="HisK_dim/P_sf"/>
</dbReference>
<evidence type="ECO:0000256" key="15">
    <source>
        <dbReference type="SAM" id="Phobius"/>
    </source>
</evidence>
<evidence type="ECO:0000256" key="10">
    <source>
        <dbReference type="ARBA" id="ARBA00022777"/>
    </source>
</evidence>
<dbReference type="SMART" id="SM00387">
    <property type="entry name" value="HATPase_c"/>
    <property type="match status" value="1"/>
</dbReference>
<dbReference type="CDD" id="cd06225">
    <property type="entry name" value="HAMP"/>
    <property type="match status" value="1"/>
</dbReference>
<dbReference type="Gene3D" id="1.10.8.500">
    <property type="entry name" value="HAMP domain in histidine kinase"/>
    <property type="match status" value="1"/>
</dbReference>
<keyword evidence="11" id="KW-0067">ATP-binding</keyword>
<dbReference type="InterPro" id="IPR036890">
    <property type="entry name" value="HATPase_C_sf"/>
</dbReference>
<keyword evidence="10" id="KW-0418">Kinase</keyword>
<evidence type="ECO:0000256" key="11">
    <source>
        <dbReference type="ARBA" id="ARBA00022840"/>
    </source>
</evidence>
<keyword evidence="7" id="KW-0808">Transferase</keyword>
<evidence type="ECO:0000256" key="1">
    <source>
        <dbReference type="ARBA" id="ARBA00000085"/>
    </source>
</evidence>
<keyword evidence="19" id="KW-1185">Reference proteome</keyword>
<evidence type="ECO:0000256" key="5">
    <source>
        <dbReference type="ARBA" id="ARBA00022519"/>
    </source>
</evidence>
<dbReference type="PANTHER" id="PTHR44936">
    <property type="entry name" value="SENSOR PROTEIN CREC"/>
    <property type="match status" value="1"/>
</dbReference>
<name>A0A261VCY6_9BORD</name>
<evidence type="ECO:0000313" key="18">
    <source>
        <dbReference type="EMBL" id="OZI71875.1"/>
    </source>
</evidence>
<dbReference type="SUPFAM" id="SSF158472">
    <property type="entry name" value="HAMP domain-like"/>
    <property type="match status" value="1"/>
</dbReference>
<evidence type="ECO:0000256" key="3">
    <source>
        <dbReference type="ARBA" id="ARBA00012438"/>
    </source>
</evidence>
<dbReference type="InterPro" id="IPR003661">
    <property type="entry name" value="HisK_dim/P_dom"/>
</dbReference>
<feature type="domain" description="Histidine kinase" evidence="16">
    <location>
        <begin position="246"/>
        <end position="447"/>
    </location>
</feature>
<evidence type="ECO:0000259" key="17">
    <source>
        <dbReference type="PROSITE" id="PS50885"/>
    </source>
</evidence>
<dbReference type="InterPro" id="IPR003594">
    <property type="entry name" value="HATPase_dom"/>
</dbReference>
<organism evidence="18 19">
    <name type="scientific">Bordetella genomosp. 12</name>
    <dbReference type="NCBI Taxonomy" id="463035"/>
    <lineage>
        <taxon>Bacteria</taxon>
        <taxon>Pseudomonadati</taxon>
        <taxon>Pseudomonadota</taxon>
        <taxon>Betaproteobacteria</taxon>
        <taxon>Burkholderiales</taxon>
        <taxon>Alcaligenaceae</taxon>
        <taxon>Bordetella</taxon>
    </lineage>
</organism>
<evidence type="ECO:0000256" key="14">
    <source>
        <dbReference type="ARBA" id="ARBA00023136"/>
    </source>
</evidence>
<evidence type="ECO:0000256" key="13">
    <source>
        <dbReference type="ARBA" id="ARBA00023012"/>
    </source>
</evidence>
<feature type="transmembrane region" description="Helical" evidence="15">
    <location>
        <begin position="165"/>
        <end position="185"/>
    </location>
</feature>
<keyword evidence="6" id="KW-0597">Phosphoprotein</keyword>
<dbReference type="EC" id="2.7.13.3" evidence="3"/>
<dbReference type="PRINTS" id="PR00344">
    <property type="entry name" value="BCTRLSENSOR"/>
</dbReference>
<evidence type="ECO:0000256" key="9">
    <source>
        <dbReference type="ARBA" id="ARBA00022741"/>
    </source>
</evidence>
<dbReference type="SMART" id="SM00304">
    <property type="entry name" value="HAMP"/>
    <property type="match status" value="1"/>
</dbReference>
<gene>
    <name evidence="18" type="ORF">CAL22_19015</name>
</gene>
<evidence type="ECO:0000256" key="12">
    <source>
        <dbReference type="ARBA" id="ARBA00022989"/>
    </source>
</evidence>
<dbReference type="PROSITE" id="PS50109">
    <property type="entry name" value="HIS_KIN"/>
    <property type="match status" value="1"/>
</dbReference>
<keyword evidence="12 15" id="KW-1133">Transmembrane helix</keyword>
<dbReference type="PANTHER" id="PTHR44936:SF5">
    <property type="entry name" value="SENSOR HISTIDINE KINASE ENVZ"/>
    <property type="match status" value="1"/>
</dbReference>
<dbReference type="GO" id="GO:0005524">
    <property type="term" value="F:ATP binding"/>
    <property type="evidence" value="ECO:0007669"/>
    <property type="project" value="UniProtKB-KW"/>
</dbReference>
<dbReference type="Gene3D" id="1.10.287.130">
    <property type="match status" value="1"/>
</dbReference>
<comment type="catalytic activity">
    <reaction evidence="1">
        <text>ATP + protein L-histidine = ADP + protein N-phospho-L-histidine.</text>
        <dbReference type="EC" id="2.7.13.3"/>
    </reaction>
</comment>
<proteinExistence type="predicted"/>
<dbReference type="Gene3D" id="3.30.565.10">
    <property type="entry name" value="Histidine kinase-like ATPase, C-terminal domain"/>
    <property type="match status" value="1"/>
</dbReference>
<dbReference type="InterPro" id="IPR004358">
    <property type="entry name" value="Sig_transdc_His_kin-like_C"/>
</dbReference>
<dbReference type="SMART" id="SM00388">
    <property type="entry name" value="HisKA"/>
    <property type="match status" value="1"/>
</dbReference>
<evidence type="ECO:0000256" key="6">
    <source>
        <dbReference type="ARBA" id="ARBA00022553"/>
    </source>
</evidence>
<dbReference type="AlphaFoldDB" id="A0A261VCY6"/>
<accession>A0A261VCY6</accession>
<protein>
    <recommendedName>
        <fullName evidence="3">histidine kinase</fullName>
        <ecNumber evidence="3">2.7.13.3</ecNumber>
    </recommendedName>
</protein>
<dbReference type="SUPFAM" id="SSF55874">
    <property type="entry name" value="ATPase domain of HSP90 chaperone/DNA topoisomerase II/histidine kinase"/>
    <property type="match status" value="1"/>
</dbReference>
<keyword evidence="9" id="KW-0547">Nucleotide-binding</keyword>
<dbReference type="InterPro" id="IPR005467">
    <property type="entry name" value="His_kinase_dom"/>
</dbReference>
<evidence type="ECO:0000256" key="8">
    <source>
        <dbReference type="ARBA" id="ARBA00022692"/>
    </source>
</evidence>
<dbReference type="Pfam" id="PF00512">
    <property type="entry name" value="HisKA"/>
    <property type="match status" value="1"/>
</dbReference>
<evidence type="ECO:0000256" key="4">
    <source>
        <dbReference type="ARBA" id="ARBA00022475"/>
    </source>
</evidence>
<evidence type="ECO:0000313" key="19">
    <source>
        <dbReference type="Proteomes" id="UP000216429"/>
    </source>
</evidence>
<dbReference type="GO" id="GO:0000155">
    <property type="term" value="F:phosphorelay sensor kinase activity"/>
    <property type="evidence" value="ECO:0007669"/>
    <property type="project" value="InterPro"/>
</dbReference>
<comment type="caution">
    <text evidence="18">The sequence shown here is derived from an EMBL/GenBank/DDBJ whole genome shotgun (WGS) entry which is preliminary data.</text>
</comment>
<dbReference type="PROSITE" id="PS50885">
    <property type="entry name" value="HAMP"/>
    <property type="match status" value="1"/>
</dbReference>
<keyword evidence="13" id="KW-0902">Two-component regulatory system</keyword>